<dbReference type="EMBL" id="MLFT02000011">
    <property type="protein sequence ID" value="PHT35131.1"/>
    <property type="molecule type" value="Genomic_DNA"/>
</dbReference>
<comment type="similarity">
    <text evidence="2">Belongs to the kiwellin family.</text>
</comment>
<keyword evidence="7" id="KW-1185">Reference proteome</keyword>
<reference evidence="6 7" key="1">
    <citation type="journal article" date="2017" name="Genome Biol.">
        <title>New reference genome sequences of hot pepper reveal the massive evolution of plant disease-resistance genes by retroduplication.</title>
        <authorList>
            <person name="Kim S."/>
            <person name="Park J."/>
            <person name="Yeom S.I."/>
            <person name="Kim Y.M."/>
            <person name="Seo E."/>
            <person name="Kim K.T."/>
            <person name="Kim M.S."/>
            <person name="Lee J.M."/>
            <person name="Cheong K."/>
            <person name="Shin H.S."/>
            <person name="Kim S.B."/>
            <person name="Han K."/>
            <person name="Lee J."/>
            <person name="Park M."/>
            <person name="Lee H.A."/>
            <person name="Lee H.Y."/>
            <person name="Lee Y."/>
            <person name="Oh S."/>
            <person name="Lee J.H."/>
            <person name="Choi E."/>
            <person name="Choi E."/>
            <person name="Lee S.E."/>
            <person name="Jeon J."/>
            <person name="Kim H."/>
            <person name="Choi G."/>
            <person name="Song H."/>
            <person name="Lee J."/>
            <person name="Lee S.C."/>
            <person name="Kwon J.K."/>
            <person name="Lee H.Y."/>
            <person name="Koo N."/>
            <person name="Hong Y."/>
            <person name="Kim R.W."/>
            <person name="Kang W.H."/>
            <person name="Huh J.H."/>
            <person name="Kang B.C."/>
            <person name="Yang T.J."/>
            <person name="Lee Y.H."/>
            <person name="Bennetzen J.L."/>
            <person name="Choi D."/>
        </authorList>
    </citation>
    <scope>NUCLEOTIDE SEQUENCE [LARGE SCALE GENOMIC DNA]</scope>
    <source>
        <strain evidence="7">cv. PBC81</strain>
    </source>
</reference>
<dbReference type="PANTHER" id="PTHR33191:SF32">
    <property type="entry name" value="KIWELLIN-LIKE"/>
    <property type="match status" value="1"/>
</dbReference>
<organism evidence="6 7">
    <name type="scientific">Capsicum baccatum</name>
    <name type="common">Peruvian pepper</name>
    <dbReference type="NCBI Taxonomy" id="33114"/>
    <lineage>
        <taxon>Eukaryota</taxon>
        <taxon>Viridiplantae</taxon>
        <taxon>Streptophyta</taxon>
        <taxon>Embryophyta</taxon>
        <taxon>Tracheophyta</taxon>
        <taxon>Spermatophyta</taxon>
        <taxon>Magnoliopsida</taxon>
        <taxon>eudicotyledons</taxon>
        <taxon>Gunneridae</taxon>
        <taxon>Pentapetalae</taxon>
        <taxon>asterids</taxon>
        <taxon>lamiids</taxon>
        <taxon>Solanales</taxon>
        <taxon>Solanaceae</taxon>
        <taxon>Solanoideae</taxon>
        <taxon>Capsiceae</taxon>
        <taxon>Capsicum</taxon>
    </lineage>
</organism>
<evidence type="ECO:0000256" key="3">
    <source>
        <dbReference type="ARBA" id="ARBA00022525"/>
    </source>
</evidence>
<sequence>MNPEALVKTWNISKFQLISGAREEVRVLNMEKIMLVPPPQNGHYTSSNAISQCNGPCKSLNDCDGQLICIRGKCNDDPDVGTSICGGGTSPSVPPSPPSTGSTPGILTLNDFSEGGDGGGPSECDEQYHHNNERVVALTTRWYAGGSMCGKLIRISANNN</sequence>
<dbReference type="Pfam" id="PF24300">
    <property type="entry name" value="KWL1"/>
    <property type="match status" value="1"/>
</dbReference>
<feature type="region of interest" description="Disordered" evidence="5">
    <location>
        <begin position="86"/>
        <end position="127"/>
    </location>
</feature>
<dbReference type="Proteomes" id="UP000224567">
    <property type="component" value="Unassembled WGS sequence"/>
</dbReference>
<evidence type="ECO:0000256" key="4">
    <source>
        <dbReference type="ARBA" id="ARBA00022729"/>
    </source>
</evidence>
<dbReference type="STRING" id="33114.A0A2G2VQ91"/>
<keyword evidence="3" id="KW-0964">Secreted</keyword>
<evidence type="ECO:0000256" key="5">
    <source>
        <dbReference type="SAM" id="MobiDB-lite"/>
    </source>
</evidence>
<dbReference type="SUPFAM" id="SSF50685">
    <property type="entry name" value="Barwin-like endoglucanases"/>
    <property type="match status" value="1"/>
</dbReference>
<name>A0A2G2VQ91_CAPBA</name>
<reference evidence="7" key="2">
    <citation type="journal article" date="2017" name="J. Anim. Genet.">
        <title>Multiple reference genome sequences of hot pepper reveal the massive evolution of plant disease resistance genes by retroduplication.</title>
        <authorList>
            <person name="Kim S."/>
            <person name="Park J."/>
            <person name="Yeom S.-I."/>
            <person name="Kim Y.-M."/>
            <person name="Seo E."/>
            <person name="Kim K.-T."/>
            <person name="Kim M.-S."/>
            <person name="Lee J.M."/>
            <person name="Cheong K."/>
            <person name="Shin H.-S."/>
            <person name="Kim S.-B."/>
            <person name="Han K."/>
            <person name="Lee J."/>
            <person name="Park M."/>
            <person name="Lee H.-A."/>
            <person name="Lee H.-Y."/>
            <person name="Lee Y."/>
            <person name="Oh S."/>
            <person name="Lee J.H."/>
            <person name="Choi E."/>
            <person name="Choi E."/>
            <person name="Lee S.E."/>
            <person name="Jeon J."/>
            <person name="Kim H."/>
            <person name="Choi G."/>
            <person name="Song H."/>
            <person name="Lee J."/>
            <person name="Lee S.-C."/>
            <person name="Kwon J.-K."/>
            <person name="Lee H.-Y."/>
            <person name="Koo N."/>
            <person name="Hong Y."/>
            <person name="Kim R.W."/>
            <person name="Kang W.-H."/>
            <person name="Huh J.H."/>
            <person name="Kang B.-C."/>
            <person name="Yang T.-J."/>
            <person name="Lee Y.-H."/>
            <person name="Bennetzen J.L."/>
            <person name="Choi D."/>
        </authorList>
    </citation>
    <scope>NUCLEOTIDE SEQUENCE [LARGE SCALE GENOMIC DNA]</scope>
    <source>
        <strain evidence="7">cv. PBC81</strain>
    </source>
</reference>
<accession>A0A2G2VQ91</accession>
<dbReference type="OrthoDB" id="406505at2759"/>
<dbReference type="GO" id="GO:0005576">
    <property type="term" value="C:extracellular region"/>
    <property type="evidence" value="ECO:0007669"/>
    <property type="project" value="UniProtKB-SubCell"/>
</dbReference>
<dbReference type="InterPro" id="IPR039271">
    <property type="entry name" value="Kiwellin-like"/>
</dbReference>
<comment type="caution">
    <text evidence="6">The sequence shown here is derived from an EMBL/GenBank/DDBJ whole genome shotgun (WGS) entry which is preliminary data.</text>
</comment>
<protein>
    <submittedName>
        <fullName evidence="6">Ripening-related protein grip22</fullName>
    </submittedName>
</protein>
<dbReference type="InterPro" id="IPR036908">
    <property type="entry name" value="RlpA-like_sf"/>
</dbReference>
<evidence type="ECO:0000313" key="7">
    <source>
        <dbReference type="Proteomes" id="UP000224567"/>
    </source>
</evidence>
<proteinExistence type="inferred from homology"/>
<comment type="subcellular location">
    <subcellularLocation>
        <location evidence="1">Secreted</location>
    </subcellularLocation>
</comment>
<keyword evidence="4" id="KW-0732">Signal</keyword>
<evidence type="ECO:0000313" key="6">
    <source>
        <dbReference type="EMBL" id="PHT35131.1"/>
    </source>
</evidence>
<dbReference type="SMR" id="A0A2G2VQ91"/>
<evidence type="ECO:0000256" key="1">
    <source>
        <dbReference type="ARBA" id="ARBA00004613"/>
    </source>
</evidence>
<evidence type="ECO:0000256" key="2">
    <source>
        <dbReference type="ARBA" id="ARBA00005592"/>
    </source>
</evidence>
<gene>
    <name evidence="6" type="ORF">CQW23_26931</name>
</gene>
<dbReference type="AlphaFoldDB" id="A0A2G2VQ91"/>
<dbReference type="PANTHER" id="PTHR33191">
    <property type="entry name" value="RIPENING-RELATED PROTEIN 2-RELATED"/>
    <property type="match status" value="1"/>
</dbReference>